<sequence length="416" mass="45687">MRKKVEFISGEHKLSGLLETPESDVKFYALFAHCFTCGKDIAAASRISRALMRKGIAVLRFDFTGLGNSDGDFANSNFSSNIKDLIAAANFLRAEYQAPRLLIGHSLGGAAVLNVAQHVEEAMAVVTIGAPSDAQHVAHNFALQIDDIEKNGKAEVNLAGRVFTIEKQFLDDIKRYNTSHIGQLRKALLVMHSPIDSTVNISEAEKIYQAALHPKSFVSLDGADHLLTNKPDAEYAADIIASWAGRYISVPSNTQNSTEINAGDNKSADEKVNVVKGHVIVEEKNHKFTQHVSTNSHYWLADEPQSAGGDNMGPDPYEHLLAGLGACTAMTLRMYATRKKLAIKHIKVELKHSRDYQQDCQECENQGQGIEAIVREISFVGELDTAQQTRFLEIADKCPVHKTLHNNVKVVSKLVG</sequence>
<dbReference type="Pfam" id="PF12146">
    <property type="entry name" value="Hydrolase_4"/>
    <property type="match status" value="1"/>
</dbReference>
<organism evidence="2 3">
    <name type="scientific">Cognaticolwellia beringensis</name>
    <dbReference type="NCBI Taxonomy" id="1967665"/>
    <lineage>
        <taxon>Bacteria</taxon>
        <taxon>Pseudomonadati</taxon>
        <taxon>Pseudomonadota</taxon>
        <taxon>Gammaproteobacteria</taxon>
        <taxon>Alteromonadales</taxon>
        <taxon>Colwelliaceae</taxon>
        <taxon>Cognaticolwellia</taxon>
    </lineage>
</organism>
<evidence type="ECO:0000259" key="1">
    <source>
        <dbReference type="Pfam" id="PF12146"/>
    </source>
</evidence>
<dbReference type="PANTHER" id="PTHR39624">
    <property type="entry name" value="PROTEIN INVOLVED IN RIMO-MEDIATED BETA-METHYLTHIOLATION OF RIBOSOMAL PROTEIN S12 YCAO"/>
    <property type="match status" value="1"/>
</dbReference>
<name>A0A222GCV9_9GAMM</name>
<keyword evidence="3" id="KW-1185">Reference proteome</keyword>
<dbReference type="SUPFAM" id="SSF82784">
    <property type="entry name" value="OsmC-like"/>
    <property type="match status" value="1"/>
</dbReference>
<gene>
    <name evidence="2" type="ORF">B5D82_19145</name>
</gene>
<dbReference type="KEGG" id="cber:B5D82_19145"/>
<dbReference type="InterPro" id="IPR003718">
    <property type="entry name" value="OsmC/Ohr_fam"/>
</dbReference>
<dbReference type="SUPFAM" id="SSF53474">
    <property type="entry name" value="alpha/beta-Hydrolases"/>
    <property type="match status" value="1"/>
</dbReference>
<dbReference type="Gene3D" id="3.40.50.1820">
    <property type="entry name" value="alpha/beta hydrolase"/>
    <property type="match status" value="1"/>
</dbReference>
<evidence type="ECO:0000313" key="3">
    <source>
        <dbReference type="Proteomes" id="UP000202259"/>
    </source>
</evidence>
<reference evidence="2 3" key="1">
    <citation type="submission" date="2017-08" db="EMBL/GenBank/DDBJ databases">
        <title>Complete genome of Colwellia sp. NB097-1, a psychrophile bacterium ioslated from Bering Sea.</title>
        <authorList>
            <person name="Chen X."/>
        </authorList>
    </citation>
    <scope>NUCLEOTIDE SEQUENCE [LARGE SCALE GENOMIC DNA]</scope>
    <source>
        <strain evidence="2 3">NB097-1</strain>
    </source>
</reference>
<dbReference type="InterPro" id="IPR036102">
    <property type="entry name" value="OsmC/Ohrsf"/>
</dbReference>
<feature type="domain" description="Serine aminopeptidase S33" evidence="1">
    <location>
        <begin position="45"/>
        <end position="130"/>
    </location>
</feature>
<dbReference type="Proteomes" id="UP000202259">
    <property type="component" value="Chromosome"/>
</dbReference>
<dbReference type="RefSeq" id="WP_081154006.1">
    <property type="nucleotide sequence ID" value="NZ_CP020465.1"/>
</dbReference>
<dbReference type="EMBL" id="CP020465">
    <property type="protein sequence ID" value="ASP49697.1"/>
    <property type="molecule type" value="Genomic_DNA"/>
</dbReference>
<dbReference type="PANTHER" id="PTHR39624:SF2">
    <property type="entry name" value="OSMC-LIKE PROTEIN"/>
    <property type="match status" value="1"/>
</dbReference>
<dbReference type="InterPro" id="IPR015946">
    <property type="entry name" value="KH_dom-like_a/b"/>
</dbReference>
<dbReference type="OrthoDB" id="9789573at2"/>
<dbReference type="Pfam" id="PF02566">
    <property type="entry name" value="OsmC"/>
    <property type="match status" value="1"/>
</dbReference>
<dbReference type="InterPro" id="IPR029058">
    <property type="entry name" value="AB_hydrolase_fold"/>
</dbReference>
<evidence type="ECO:0000313" key="2">
    <source>
        <dbReference type="EMBL" id="ASP49697.1"/>
    </source>
</evidence>
<dbReference type="AlphaFoldDB" id="A0A222GCV9"/>
<proteinExistence type="predicted"/>
<dbReference type="InterPro" id="IPR022742">
    <property type="entry name" value="Hydrolase_4"/>
</dbReference>
<dbReference type="Gene3D" id="3.30.300.20">
    <property type="match status" value="1"/>
</dbReference>
<protein>
    <submittedName>
        <fullName evidence="2">Osmotically inducible protein C</fullName>
    </submittedName>
</protein>
<accession>A0A222GCV9</accession>